<protein>
    <recommendedName>
        <fullName evidence="1">SPX domain-containing protein</fullName>
    </recommendedName>
</protein>
<dbReference type="GO" id="GO:0016036">
    <property type="term" value="P:cellular response to phosphate starvation"/>
    <property type="evidence" value="ECO:0007669"/>
    <property type="project" value="InterPro"/>
</dbReference>
<comment type="caution">
    <text evidence="2">The sequence shown here is derived from an EMBL/GenBank/DDBJ whole genome shotgun (WGS) entry which is preliminary data.</text>
</comment>
<dbReference type="PROSITE" id="PS51382">
    <property type="entry name" value="SPX"/>
    <property type="match status" value="1"/>
</dbReference>
<evidence type="ECO:0000259" key="1">
    <source>
        <dbReference type="PROSITE" id="PS51382"/>
    </source>
</evidence>
<dbReference type="PANTHER" id="PTHR45978">
    <property type="entry name" value="SPX DOMAIN-CONTAINING PROTEIN 3"/>
    <property type="match status" value="1"/>
</dbReference>
<dbReference type="STRING" id="43335.A0A4U5N099"/>
<reference evidence="2" key="1">
    <citation type="submission" date="2018-10" db="EMBL/GenBank/DDBJ databases">
        <title>Population genomic analysis revealed the cold adaptation of white poplar.</title>
        <authorList>
            <person name="Liu Y.-J."/>
        </authorList>
    </citation>
    <scope>NUCLEOTIDE SEQUENCE [LARGE SCALE GENOMIC DNA]</scope>
    <source>
        <strain evidence="2">PAL-ZL1</strain>
    </source>
</reference>
<feature type="domain" description="SPX" evidence="1">
    <location>
        <begin position="1"/>
        <end position="160"/>
    </location>
</feature>
<dbReference type="Pfam" id="PF03105">
    <property type="entry name" value="SPX"/>
    <property type="match status" value="2"/>
</dbReference>
<name>A0A4U5N099_POPAL</name>
<evidence type="ECO:0000313" key="2">
    <source>
        <dbReference type="EMBL" id="TKR75223.1"/>
    </source>
</evidence>
<dbReference type="AlphaFoldDB" id="A0A4U5N099"/>
<dbReference type="EMBL" id="RCHU01001132">
    <property type="protein sequence ID" value="TKR75223.1"/>
    <property type="molecule type" value="Genomic_DNA"/>
</dbReference>
<gene>
    <name evidence="2" type="ORF">D5086_0000287420</name>
</gene>
<dbReference type="InterPro" id="IPR004331">
    <property type="entry name" value="SPX_dom"/>
</dbReference>
<dbReference type="CDD" id="cd14481">
    <property type="entry name" value="SPX_AtSPX1_like"/>
    <property type="match status" value="1"/>
</dbReference>
<organism evidence="2">
    <name type="scientific">Populus alba</name>
    <name type="common">White poplar</name>
    <dbReference type="NCBI Taxonomy" id="43335"/>
    <lineage>
        <taxon>Eukaryota</taxon>
        <taxon>Viridiplantae</taxon>
        <taxon>Streptophyta</taxon>
        <taxon>Embryophyta</taxon>
        <taxon>Tracheophyta</taxon>
        <taxon>Spermatophyta</taxon>
        <taxon>Magnoliopsida</taxon>
        <taxon>eudicotyledons</taxon>
        <taxon>Gunneridae</taxon>
        <taxon>Pentapetalae</taxon>
        <taxon>rosids</taxon>
        <taxon>fabids</taxon>
        <taxon>Malpighiales</taxon>
        <taxon>Salicaceae</taxon>
        <taxon>Saliceae</taxon>
        <taxon>Populus</taxon>
    </lineage>
</organism>
<dbReference type="PANTHER" id="PTHR45978:SF2">
    <property type="entry name" value="SPX DOMAIN-CONTAINING PROTEIN 3"/>
    <property type="match status" value="1"/>
</dbReference>
<accession>A0A4U5N099</accession>
<proteinExistence type="predicted"/>
<sequence length="260" mass="30000">MKFGKRLKQQVQETLPDWRDKFLSYKELKKLVRLISSAPPFLHGSSEYGKSEAEFVRLLNCEIDKFNAFFMEQEEDFIIRHEELKQRIQKVIDTWGPSASQPSEAEYKEEMGKIRKDIVNFHGEMVLLENYSNINYTGLAKILKKYDKRTGGLLRLAFIQKVLEQPFFITDLVSKLVKQCENMIDAVFPVEEEERGKEGREAITVAGEGIFRNAIAALMTMKEIRRGSSTYSHFSLPPLNLPDSDLIPSFQLNSPISIVR</sequence>
<dbReference type="InterPro" id="IPR031142">
    <property type="entry name" value="SPX_prot"/>
</dbReference>